<dbReference type="InterPro" id="IPR026820">
    <property type="entry name" value="VioB/RebD_dom"/>
</dbReference>
<keyword evidence="3" id="KW-1185">Reference proteome</keyword>
<dbReference type="Proteomes" id="UP001142374">
    <property type="component" value="Unassembled WGS sequence"/>
</dbReference>
<name>A0A9X2RNM7_9ACTN</name>
<dbReference type="Pfam" id="PF12902">
    <property type="entry name" value="Ferritin-like"/>
    <property type="match status" value="1"/>
</dbReference>
<comment type="caution">
    <text evidence="2">The sequence shown here is derived from an EMBL/GenBank/DDBJ whole genome shotgun (WGS) entry which is preliminary data.</text>
</comment>
<feature type="domain" description="Iminophenyl-pyruvate dimer synthase" evidence="1">
    <location>
        <begin position="32"/>
        <end position="234"/>
    </location>
</feature>
<dbReference type="SUPFAM" id="SSF47240">
    <property type="entry name" value="Ferritin-like"/>
    <property type="match status" value="1"/>
</dbReference>
<evidence type="ECO:0000313" key="3">
    <source>
        <dbReference type="Proteomes" id="UP001142374"/>
    </source>
</evidence>
<gene>
    <name evidence="2" type="ORF">NQU55_25680</name>
</gene>
<dbReference type="PANTHER" id="PTHR34400">
    <property type="match status" value="1"/>
</dbReference>
<dbReference type="EMBL" id="JANIID010000027">
    <property type="protein sequence ID" value="MCQ8773127.1"/>
    <property type="molecule type" value="Genomic_DNA"/>
</dbReference>
<sequence length="360" mass="39588">MSTVLNYRSNAIVELMRTPAEEHDESWLKNALQQAVLLELATLPPYLCGLWSIEDPDREGAVSETIKEIIFDEMSHMGLVCNMLTTIGGAPRMADAALVPKYPGPLPGGVRPELSVSLTGLTKESVDMYSQIERPDDPVVEDAEVRTSIGAFYTQILEAFRKQPQLIKGTKQVIRDMSHHGKGNDVVALASLDDVEAAITIIKEQGEGTAASPDNPFPGQPGELAHFYSFREIFRGQKLILVSSDPQQFDFQGDEIPMPRTSRMGTVPSGGWEQGGVPVSSEVRGLLDTFNQHYSSMLRFLEQAWQADPSSTPSPTQLLNQAVKAMRKLEDPARRLMQIPLPDDSGMAFGPEFRYVEAGG</sequence>
<dbReference type="InterPro" id="IPR009078">
    <property type="entry name" value="Ferritin-like_SF"/>
</dbReference>
<dbReference type="PANTHER" id="PTHR34400:SF4">
    <property type="entry name" value="MEMBRANE PROTEIN"/>
    <property type="match status" value="1"/>
</dbReference>
<evidence type="ECO:0000259" key="1">
    <source>
        <dbReference type="Pfam" id="PF12902"/>
    </source>
</evidence>
<dbReference type="AlphaFoldDB" id="A0A9X2RNM7"/>
<protein>
    <submittedName>
        <fullName evidence="2">Ferritin-like protein</fullName>
    </submittedName>
</protein>
<dbReference type="Gene3D" id="1.20.1260.10">
    <property type="match status" value="1"/>
</dbReference>
<proteinExistence type="predicted"/>
<dbReference type="InterPro" id="IPR012347">
    <property type="entry name" value="Ferritin-like"/>
</dbReference>
<evidence type="ECO:0000313" key="2">
    <source>
        <dbReference type="EMBL" id="MCQ8773127.1"/>
    </source>
</evidence>
<accession>A0A9X2RNM7</accession>
<organism evidence="2 3">
    <name type="scientific">Streptomyces telluris</name>
    <dbReference type="NCBI Taxonomy" id="2720021"/>
    <lineage>
        <taxon>Bacteria</taxon>
        <taxon>Bacillati</taxon>
        <taxon>Actinomycetota</taxon>
        <taxon>Actinomycetes</taxon>
        <taxon>Kitasatosporales</taxon>
        <taxon>Streptomycetaceae</taxon>
        <taxon>Streptomyces</taxon>
    </lineage>
</organism>
<dbReference type="RefSeq" id="WP_256791226.1">
    <property type="nucleotide sequence ID" value="NZ_JANIID010000027.1"/>
</dbReference>
<reference evidence="2" key="1">
    <citation type="submission" date="2022-06" db="EMBL/GenBank/DDBJ databases">
        <title>WGS of actinobacteria.</title>
        <authorList>
            <person name="Thawai C."/>
        </authorList>
    </citation>
    <scope>NUCLEOTIDE SEQUENCE</scope>
    <source>
        <strain evidence="2">AA8</strain>
    </source>
</reference>